<evidence type="ECO:0000256" key="2">
    <source>
        <dbReference type="SAM" id="Phobius"/>
    </source>
</evidence>
<keyword evidence="2" id="KW-0472">Membrane</keyword>
<reference evidence="3" key="1">
    <citation type="journal article" date="2011" name="PLoS Biol.">
        <title>Gene gain and loss during evolution of obligate parasitism in the white rust pathogen of Arabidopsis thaliana.</title>
        <authorList>
            <person name="Kemen E."/>
            <person name="Gardiner A."/>
            <person name="Schultz-Larsen T."/>
            <person name="Kemen A.C."/>
            <person name="Balmuth A.L."/>
            <person name="Robert-Seilaniantz A."/>
            <person name="Bailey K."/>
            <person name="Holub E."/>
            <person name="Studholme D.J."/>
            <person name="Maclean D."/>
            <person name="Jones J.D."/>
        </authorList>
    </citation>
    <scope>NUCLEOTIDE SEQUENCE</scope>
</reference>
<accession>F0X012</accession>
<keyword evidence="2" id="KW-0812">Transmembrane</keyword>
<dbReference type="EMBL" id="FR824497">
    <property type="protein sequence ID" value="CCA27094.1"/>
    <property type="molecule type" value="Genomic_DNA"/>
</dbReference>
<dbReference type="AlphaFoldDB" id="F0X012"/>
<reference evidence="3" key="2">
    <citation type="submission" date="2011-02" db="EMBL/GenBank/DDBJ databases">
        <authorList>
            <person name="MacLean D."/>
        </authorList>
    </citation>
    <scope>NUCLEOTIDE SEQUENCE</scope>
</reference>
<gene>
    <name evidence="3" type="primary">AlNc14C454G11754</name>
    <name evidence="3" type="ORF">ALNC14_132380</name>
</gene>
<evidence type="ECO:0000256" key="1">
    <source>
        <dbReference type="SAM" id="Coils"/>
    </source>
</evidence>
<proteinExistence type="predicted"/>
<dbReference type="HOGENOM" id="CLU_1162901_0_0_1"/>
<feature type="transmembrane region" description="Helical" evidence="2">
    <location>
        <begin position="96"/>
        <end position="115"/>
    </location>
</feature>
<name>F0X012_9STRA</name>
<sequence length="239" mass="27500">MMLRRLSFCGFLWTLIALFVAPSAFLYPFSLQNENNPLILRLVSNFLIIITSNCASSRLLTLRCAIVLVAVFWAAYQSKNSFILPSDKRDLEKSVFLAILMLLNSLLCALALDQSEMRKSILRKRLVQFYERHNPEKAAFAGTLLEKYKGREDELFQRLHEKYNGFISTSGRGELKATEQPDDQSTSCGYVPPLLRSQYDSRLNEAIEDARRAQEERVHARIAKFPGRMDLLAKMRREI</sequence>
<keyword evidence="1" id="KW-0175">Coiled coil</keyword>
<keyword evidence="2" id="KW-1133">Transmembrane helix</keyword>
<evidence type="ECO:0000313" key="3">
    <source>
        <dbReference type="EMBL" id="CCA27094.1"/>
    </source>
</evidence>
<feature type="transmembrane region" description="Helical" evidence="2">
    <location>
        <begin position="36"/>
        <end position="52"/>
    </location>
</feature>
<feature type="coiled-coil region" evidence="1">
    <location>
        <begin position="196"/>
        <end position="223"/>
    </location>
</feature>
<organism evidence="3">
    <name type="scientific">Albugo laibachii Nc14</name>
    <dbReference type="NCBI Taxonomy" id="890382"/>
    <lineage>
        <taxon>Eukaryota</taxon>
        <taxon>Sar</taxon>
        <taxon>Stramenopiles</taxon>
        <taxon>Oomycota</taxon>
        <taxon>Peronosporomycetes</taxon>
        <taxon>Albuginales</taxon>
        <taxon>Albuginaceae</taxon>
        <taxon>Albugo</taxon>
    </lineage>
</organism>
<protein>
    <submittedName>
        <fullName evidence="3">AlNc14C454G11754 protein</fullName>
    </submittedName>
</protein>
<feature type="transmembrane region" description="Helical" evidence="2">
    <location>
        <begin position="59"/>
        <end position="76"/>
    </location>
</feature>